<evidence type="ECO:0000313" key="1">
    <source>
        <dbReference type="EMBL" id="TVU88288.1"/>
    </source>
</evidence>
<accession>A0A558J3S7</accession>
<protein>
    <submittedName>
        <fullName evidence="1">Uncharacterized protein</fullName>
    </submittedName>
</protein>
<name>A0A558J3S7_9GAMM</name>
<dbReference type="AlphaFoldDB" id="A0A558J3S7"/>
<sequence>MSKVEINSMNVVVDKKAIGQAFVTLAAPIIAAKALADRYGEEAAKTMLELEPKEDLDKAGQVVLGTYNGLVCRLVIEPEKGSWIGGSLTHEPIKGITIQKMEVNGKKLKVGA</sequence>
<reference evidence="1 2" key="1">
    <citation type="submission" date="2019-07" db="EMBL/GenBank/DDBJ databases">
        <title>Diversity of Bacteria from Kongsfjorden, Arctic.</title>
        <authorList>
            <person name="Yu Y."/>
        </authorList>
    </citation>
    <scope>NUCLEOTIDE SEQUENCE [LARGE SCALE GENOMIC DNA]</scope>
    <source>
        <strain evidence="1 2">SM1922</strain>
    </source>
</reference>
<gene>
    <name evidence="1" type="ORF">FQP89_18705</name>
</gene>
<proteinExistence type="predicted"/>
<organism evidence="1 2">
    <name type="scientific">Vreelandella titanicae</name>
    <dbReference type="NCBI Taxonomy" id="664683"/>
    <lineage>
        <taxon>Bacteria</taxon>
        <taxon>Pseudomonadati</taxon>
        <taxon>Pseudomonadota</taxon>
        <taxon>Gammaproteobacteria</taxon>
        <taxon>Oceanospirillales</taxon>
        <taxon>Halomonadaceae</taxon>
        <taxon>Vreelandella</taxon>
    </lineage>
</organism>
<dbReference type="RefSeq" id="WP_144814036.1">
    <property type="nucleotide sequence ID" value="NZ_VNFE01000006.1"/>
</dbReference>
<evidence type="ECO:0000313" key="2">
    <source>
        <dbReference type="Proteomes" id="UP000317288"/>
    </source>
</evidence>
<comment type="caution">
    <text evidence="1">The sequence shown here is derived from an EMBL/GenBank/DDBJ whole genome shotgun (WGS) entry which is preliminary data.</text>
</comment>
<dbReference type="EMBL" id="VNFE01000006">
    <property type="protein sequence ID" value="TVU88288.1"/>
    <property type="molecule type" value="Genomic_DNA"/>
</dbReference>
<dbReference type="Proteomes" id="UP000317288">
    <property type="component" value="Unassembled WGS sequence"/>
</dbReference>